<keyword evidence="9" id="KW-0472">Membrane</keyword>
<proteinExistence type="predicted"/>
<evidence type="ECO:0000256" key="8">
    <source>
        <dbReference type="ARBA" id="ARBA00023012"/>
    </source>
</evidence>
<keyword evidence="9" id="KW-1133">Transmembrane helix</keyword>
<organism evidence="11 12">
    <name type="scientific">Tessaracoccus defluvii</name>
    <dbReference type="NCBI Taxonomy" id="1285901"/>
    <lineage>
        <taxon>Bacteria</taxon>
        <taxon>Bacillati</taxon>
        <taxon>Actinomycetota</taxon>
        <taxon>Actinomycetes</taxon>
        <taxon>Propionibacteriales</taxon>
        <taxon>Propionibacteriaceae</taxon>
        <taxon>Tessaracoccus</taxon>
    </lineage>
</organism>
<feature type="transmembrane region" description="Helical" evidence="9">
    <location>
        <begin position="29"/>
        <end position="46"/>
    </location>
</feature>
<keyword evidence="6 11" id="KW-0418">Kinase</keyword>
<evidence type="ECO:0000256" key="5">
    <source>
        <dbReference type="ARBA" id="ARBA00022741"/>
    </source>
</evidence>
<dbReference type="GO" id="GO:0046983">
    <property type="term" value="F:protein dimerization activity"/>
    <property type="evidence" value="ECO:0007669"/>
    <property type="project" value="InterPro"/>
</dbReference>
<feature type="domain" description="Histidine kinase/HSP90-like ATPase" evidence="10">
    <location>
        <begin position="328"/>
        <end position="418"/>
    </location>
</feature>
<dbReference type="Gene3D" id="1.20.5.1930">
    <property type="match status" value="1"/>
</dbReference>
<dbReference type="GO" id="GO:0016020">
    <property type="term" value="C:membrane"/>
    <property type="evidence" value="ECO:0007669"/>
    <property type="project" value="InterPro"/>
</dbReference>
<dbReference type="Pfam" id="PF02518">
    <property type="entry name" value="HATPase_c"/>
    <property type="match status" value="1"/>
</dbReference>
<dbReference type="GO" id="GO:0000155">
    <property type="term" value="F:phosphorelay sensor kinase activity"/>
    <property type="evidence" value="ECO:0007669"/>
    <property type="project" value="InterPro"/>
</dbReference>
<dbReference type="Pfam" id="PF07730">
    <property type="entry name" value="HisKA_3"/>
    <property type="match status" value="1"/>
</dbReference>
<accession>A0A7H0H4Z2</accession>
<evidence type="ECO:0000256" key="7">
    <source>
        <dbReference type="ARBA" id="ARBA00022840"/>
    </source>
</evidence>
<feature type="transmembrane region" description="Helical" evidence="9">
    <location>
        <begin position="58"/>
        <end position="79"/>
    </location>
</feature>
<keyword evidence="7" id="KW-0067">ATP-binding</keyword>
<evidence type="ECO:0000256" key="9">
    <source>
        <dbReference type="SAM" id="Phobius"/>
    </source>
</evidence>
<evidence type="ECO:0000256" key="4">
    <source>
        <dbReference type="ARBA" id="ARBA00022679"/>
    </source>
</evidence>
<keyword evidence="4" id="KW-0808">Transferase</keyword>
<evidence type="ECO:0000256" key="2">
    <source>
        <dbReference type="ARBA" id="ARBA00012438"/>
    </source>
</evidence>
<keyword evidence="3" id="KW-0597">Phosphoprotein</keyword>
<dbReference type="RefSeq" id="WP_187720737.1">
    <property type="nucleotide sequence ID" value="NZ_BAABBL010000005.1"/>
</dbReference>
<gene>
    <name evidence="11" type="ORF">H9L22_15790</name>
</gene>
<dbReference type="AlphaFoldDB" id="A0A7H0H4Z2"/>
<dbReference type="PANTHER" id="PTHR24421:SF10">
    <property type="entry name" value="NITRATE_NITRITE SENSOR PROTEIN NARQ"/>
    <property type="match status" value="1"/>
</dbReference>
<dbReference type="CDD" id="cd16917">
    <property type="entry name" value="HATPase_UhpB-NarQ-NarX-like"/>
    <property type="match status" value="1"/>
</dbReference>
<dbReference type="EMBL" id="CP060789">
    <property type="protein sequence ID" value="QNP55608.1"/>
    <property type="molecule type" value="Genomic_DNA"/>
</dbReference>
<feature type="transmembrane region" description="Helical" evidence="9">
    <location>
        <begin position="129"/>
        <end position="151"/>
    </location>
</feature>
<evidence type="ECO:0000256" key="6">
    <source>
        <dbReference type="ARBA" id="ARBA00022777"/>
    </source>
</evidence>
<dbReference type="GO" id="GO:0005524">
    <property type="term" value="F:ATP binding"/>
    <property type="evidence" value="ECO:0007669"/>
    <property type="project" value="UniProtKB-KW"/>
</dbReference>
<dbReference type="Gene3D" id="3.30.565.10">
    <property type="entry name" value="Histidine kinase-like ATPase, C-terminal domain"/>
    <property type="match status" value="1"/>
</dbReference>
<dbReference type="InterPro" id="IPR050482">
    <property type="entry name" value="Sensor_HK_TwoCompSys"/>
</dbReference>
<keyword evidence="12" id="KW-1185">Reference proteome</keyword>
<keyword evidence="5" id="KW-0547">Nucleotide-binding</keyword>
<dbReference type="InterPro" id="IPR003594">
    <property type="entry name" value="HATPase_dom"/>
</dbReference>
<dbReference type="SUPFAM" id="SSF55874">
    <property type="entry name" value="ATPase domain of HSP90 chaperone/DNA topoisomerase II/histidine kinase"/>
    <property type="match status" value="1"/>
</dbReference>
<evidence type="ECO:0000313" key="12">
    <source>
        <dbReference type="Proteomes" id="UP000516117"/>
    </source>
</evidence>
<dbReference type="EC" id="2.7.13.3" evidence="2"/>
<evidence type="ECO:0000256" key="1">
    <source>
        <dbReference type="ARBA" id="ARBA00000085"/>
    </source>
</evidence>
<keyword evidence="9" id="KW-0812">Transmembrane</keyword>
<comment type="catalytic activity">
    <reaction evidence="1">
        <text>ATP + protein L-histidine = ADP + protein N-phospho-L-histidine.</text>
        <dbReference type="EC" id="2.7.13.3"/>
    </reaction>
</comment>
<dbReference type="SMART" id="SM00387">
    <property type="entry name" value="HATPase_c"/>
    <property type="match status" value="1"/>
</dbReference>
<evidence type="ECO:0000256" key="3">
    <source>
        <dbReference type="ARBA" id="ARBA00022553"/>
    </source>
</evidence>
<dbReference type="PANTHER" id="PTHR24421">
    <property type="entry name" value="NITRATE/NITRITE SENSOR PROTEIN NARX-RELATED"/>
    <property type="match status" value="1"/>
</dbReference>
<reference evidence="11 12" key="1">
    <citation type="submission" date="2020-08" db="EMBL/GenBank/DDBJ databases">
        <title>Genome sequence of Tessaracoccus defluvii JCM 17540T.</title>
        <authorList>
            <person name="Hyun D.-W."/>
            <person name="Bae J.-W."/>
        </authorList>
    </citation>
    <scope>NUCLEOTIDE SEQUENCE [LARGE SCALE GENOMIC DNA]</scope>
    <source>
        <strain evidence="11 12">JCM 17540</strain>
    </source>
</reference>
<sequence>MIAQRVSDFFGTDDDYVRARPDRPWRTDWVIALVLSVISMSVVMYLRDVNADAHEFLPIGWSLVAITTAGLLITFRRAFPIAVLLLASGVHYIVFGITLPAVVSVASMQILYFLGIYTAMAYARRRHTLMLSIIAVLFAMVVWLVVADSYARSVQPDDFKPTLWFYIGTAVMNLGFFGGAIWLGRQAWLQAKVNHELAESQRIVREQGERLAAQAVVAERLRIARDLHDSVAHHISLIGVQTGAARRAMATKPDVAAQAMQEVEAMSRDAVAELRGMLGSLRDVAEDGSGSRTIDALASLAEETSGNGLVVGYQLVGDPTLAAAMTPMQASHLLRIAQEALANVRRHSTASEARMVVRLGESIELEITDNGRAVPHTTGTGLGHVGIRERVAALGGTAEIGPRSTRGYRVRVTLPRKAGE</sequence>
<evidence type="ECO:0000313" key="11">
    <source>
        <dbReference type="EMBL" id="QNP55608.1"/>
    </source>
</evidence>
<dbReference type="InterPro" id="IPR036890">
    <property type="entry name" value="HATPase_C_sf"/>
</dbReference>
<keyword evidence="8" id="KW-0902">Two-component regulatory system</keyword>
<feature type="transmembrane region" description="Helical" evidence="9">
    <location>
        <begin position="91"/>
        <end position="117"/>
    </location>
</feature>
<dbReference type="Proteomes" id="UP000516117">
    <property type="component" value="Chromosome"/>
</dbReference>
<dbReference type="InterPro" id="IPR011712">
    <property type="entry name" value="Sig_transdc_His_kin_sub3_dim/P"/>
</dbReference>
<evidence type="ECO:0000259" key="10">
    <source>
        <dbReference type="SMART" id="SM00387"/>
    </source>
</evidence>
<protein>
    <recommendedName>
        <fullName evidence="2">histidine kinase</fullName>
        <ecNumber evidence="2">2.7.13.3</ecNumber>
    </recommendedName>
</protein>
<name>A0A7H0H4Z2_9ACTN</name>
<dbReference type="KEGG" id="tdf:H9L22_15790"/>
<feature type="transmembrane region" description="Helical" evidence="9">
    <location>
        <begin position="163"/>
        <end position="183"/>
    </location>
</feature>